<keyword evidence="9" id="KW-1185">Reference proteome</keyword>
<keyword evidence="5" id="KW-0378">Hydrolase</keyword>
<dbReference type="OrthoDB" id="420169at2759"/>
<accession>A0A8X6TAC3</accession>
<evidence type="ECO:0000256" key="5">
    <source>
        <dbReference type="ARBA" id="ARBA00022801"/>
    </source>
</evidence>
<dbReference type="InterPro" id="IPR050951">
    <property type="entry name" value="Retrovirus_Pol_polyprotein"/>
</dbReference>
<keyword evidence="4" id="KW-0255">Endonuclease</keyword>
<evidence type="ECO:0000259" key="7">
    <source>
        <dbReference type="Pfam" id="PF17917"/>
    </source>
</evidence>
<dbReference type="GO" id="GO:0004519">
    <property type="term" value="F:endonuclease activity"/>
    <property type="evidence" value="ECO:0007669"/>
    <property type="project" value="UniProtKB-KW"/>
</dbReference>
<dbReference type="InterPro" id="IPR041373">
    <property type="entry name" value="RT_RNaseH"/>
</dbReference>
<dbReference type="GO" id="GO:0003964">
    <property type="term" value="F:RNA-directed DNA polymerase activity"/>
    <property type="evidence" value="ECO:0007669"/>
    <property type="project" value="UniProtKB-KW"/>
</dbReference>
<keyword evidence="2" id="KW-0548">Nucleotidyltransferase</keyword>
<dbReference type="SUPFAM" id="SSF56672">
    <property type="entry name" value="DNA/RNA polymerases"/>
    <property type="match status" value="1"/>
</dbReference>
<dbReference type="Pfam" id="PF17917">
    <property type="entry name" value="RT_RNaseH"/>
    <property type="match status" value="1"/>
</dbReference>
<organism evidence="8 9">
    <name type="scientific">Nephila pilipes</name>
    <name type="common">Giant wood spider</name>
    <name type="synonym">Nephila maculata</name>
    <dbReference type="NCBI Taxonomy" id="299642"/>
    <lineage>
        <taxon>Eukaryota</taxon>
        <taxon>Metazoa</taxon>
        <taxon>Ecdysozoa</taxon>
        <taxon>Arthropoda</taxon>
        <taxon>Chelicerata</taxon>
        <taxon>Arachnida</taxon>
        <taxon>Araneae</taxon>
        <taxon>Araneomorphae</taxon>
        <taxon>Entelegynae</taxon>
        <taxon>Araneoidea</taxon>
        <taxon>Nephilidae</taxon>
        <taxon>Nephila</taxon>
    </lineage>
</organism>
<evidence type="ECO:0000256" key="3">
    <source>
        <dbReference type="ARBA" id="ARBA00022722"/>
    </source>
</evidence>
<reference evidence="8" key="1">
    <citation type="submission" date="2020-08" db="EMBL/GenBank/DDBJ databases">
        <title>Multicomponent nature underlies the extraordinary mechanical properties of spider dragline silk.</title>
        <authorList>
            <person name="Kono N."/>
            <person name="Nakamura H."/>
            <person name="Mori M."/>
            <person name="Yoshida Y."/>
            <person name="Ohtoshi R."/>
            <person name="Malay A.D."/>
            <person name="Moran D.A.P."/>
            <person name="Tomita M."/>
            <person name="Numata K."/>
            <person name="Arakawa K."/>
        </authorList>
    </citation>
    <scope>NUCLEOTIDE SEQUENCE</scope>
</reference>
<evidence type="ECO:0000256" key="4">
    <source>
        <dbReference type="ARBA" id="ARBA00022759"/>
    </source>
</evidence>
<dbReference type="EMBL" id="BMAW01100132">
    <property type="protein sequence ID" value="GFS93460.1"/>
    <property type="molecule type" value="Genomic_DNA"/>
</dbReference>
<dbReference type="PANTHER" id="PTHR37984">
    <property type="entry name" value="PROTEIN CBG26694"/>
    <property type="match status" value="1"/>
</dbReference>
<gene>
    <name evidence="8" type="primary">TY3B-I_1183</name>
    <name evidence="8" type="ORF">NPIL_387141</name>
</gene>
<protein>
    <submittedName>
        <fullName evidence="8">Transposon Ty3-I Gag-Pol polyprotein</fullName>
    </submittedName>
</protein>
<dbReference type="PANTHER" id="PTHR37984:SF5">
    <property type="entry name" value="PROTEIN NYNRIN-LIKE"/>
    <property type="match status" value="1"/>
</dbReference>
<keyword evidence="6" id="KW-0695">RNA-directed DNA polymerase</keyword>
<dbReference type="GO" id="GO:0016787">
    <property type="term" value="F:hydrolase activity"/>
    <property type="evidence" value="ECO:0007669"/>
    <property type="project" value="UniProtKB-KW"/>
</dbReference>
<keyword evidence="1" id="KW-0808">Transferase</keyword>
<comment type="caution">
    <text evidence="8">The sequence shown here is derived from an EMBL/GenBank/DDBJ whole genome shotgun (WGS) entry which is preliminary data.</text>
</comment>
<keyword evidence="3" id="KW-0540">Nuclease</keyword>
<dbReference type="AlphaFoldDB" id="A0A8X6TAC3"/>
<dbReference type="Proteomes" id="UP000887013">
    <property type="component" value="Unassembled WGS sequence"/>
</dbReference>
<feature type="domain" description="Reverse transcriptase RNase H-like" evidence="7">
    <location>
        <begin position="82"/>
        <end position="152"/>
    </location>
</feature>
<evidence type="ECO:0000256" key="6">
    <source>
        <dbReference type="ARBA" id="ARBA00022918"/>
    </source>
</evidence>
<dbReference type="InterPro" id="IPR043502">
    <property type="entry name" value="DNA/RNA_pol_sf"/>
</dbReference>
<evidence type="ECO:0000256" key="2">
    <source>
        <dbReference type="ARBA" id="ARBA00022695"/>
    </source>
</evidence>
<evidence type="ECO:0000313" key="8">
    <source>
        <dbReference type="EMBL" id="GFS93460.1"/>
    </source>
</evidence>
<sequence length="160" mass="17831">MNDLPPGNKKDVSLSDQPAGTPVIRNIVGTTGVSNNVLQSAQNLVPSRRKTRTAVTLLTGRRHKDSTAAFEKFIKDLKEATVLYHPAADGLLAIVVDASDTTVGQHRYSAYNRKLMAAFMAIKYFRHMVEGRSFTLLMDHKPLIYAFKQKEDKCSPQQLQ</sequence>
<proteinExistence type="predicted"/>
<evidence type="ECO:0000313" key="9">
    <source>
        <dbReference type="Proteomes" id="UP000887013"/>
    </source>
</evidence>
<evidence type="ECO:0000256" key="1">
    <source>
        <dbReference type="ARBA" id="ARBA00022679"/>
    </source>
</evidence>
<name>A0A8X6TAC3_NEPPI</name>